<dbReference type="Gene3D" id="2.60.120.200">
    <property type="match status" value="1"/>
</dbReference>
<reference evidence="2 3" key="1">
    <citation type="journal article" date="2024" name="BMC Genomics">
        <title>Genome assembly of redclaw crayfish (Cherax quadricarinatus) provides insights into its immune adaptation and hypoxia tolerance.</title>
        <authorList>
            <person name="Liu Z."/>
            <person name="Zheng J."/>
            <person name="Li H."/>
            <person name="Fang K."/>
            <person name="Wang S."/>
            <person name="He J."/>
            <person name="Zhou D."/>
            <person name="Weng S."/>
            <person name="Chi M."/>
            <person name="Gu Z."/>
            <person name="He J."/>
            <person name="Li F."/>
            <person name="Wang M."/>
        </authorList>
    </citation>
    <scope>NUCLEOTIDE SEQUENCE [LARGE SCALE GENOMIC DNA]</scope>
    <source>
        <strain evidence="2">ZL_2023a</strain>
    </source>
</reference>
<proteinExistence type="predicted"/>
<protein>
    <recommendedName>
        <fullName evidence="1">MAM domain-containing protein</fullName>
    </recommendedName>
</protein>
<dbReference type="PROSITE" id="PS50060">
    <property type="entry name" value="MAM_2"/>
    <property type="match status" value="1"/>
</dbReference>
<dbReference type="Proteomes" id="UP001445076">
    <property type="component" value="Unassembled WGS sequence"/>
</dbReference>
<evidence type="ECO:0000259" key="1">
    <source>
        <dbReference type="PROSITE" id="PS50060"/>
    </source>
</evidence>
<feature type="non-terminal residue" evidence="2">
    <location>
        <position position="112"/>
    </location>
</feature>
<accession>A0AAW0Y6I5</accession>
<dbReference type="AlphaFoldDB" id="A0AAW0Y6I5"/>
<dbReference type="SUPFAM" id="SSF49899">
    <property type="entry name" value="Concanavalin A-like lectins/glucanases"/>
    <property type="match status" value="1"/>
</dbReference>
<keyword evidence="3" id="KW-1185">Reference proteome</keyword>
<dbReference type="InterPro" id="IPR013320">
    <property type="entry name" value="ConA-like_dom_sf"/>
</dbReference>
<comment type="caution">
    <text evidence="2">The sequence shown here is derived from an EMBL/GenBank/DDBJ whole genome shotgun (WGS) entry which is preliminary data.</text>
</comment>
<organism evidence="2 3">
    <name type="scientific">Cherax quadricarinatus</name>
    <name type="common">Australian red claw crayfish</name>
    <dbReference type="NCBI Taxonomy" id="27406"/>
    <lineage>
        <taxon>Eukaryota</taxon>
        <taxon>Metazoa</taxon>
        <taxon>Ecdysozoa</taxon>
        <taxon>Arthropoda</taxon>
        <taxon>Crustacea</taxon>
        <taxon>Multicrustacea</taxon>
        <taxon>Malacostraca</taxon>
        <taxon>Eumalacostraca</taxon>
        <taxon>Eucarida</taxon>
        <taxon>Decapoda</taxon>
        <taxon>Pleocyemata</taxon>
        <taxon>Astacidea</taxon>
        <taxon>Parastacoidea</taxon>
        <taxon>Parastacidae</taxon>
        <taxon>Cherax</taxon>
    </lineage>
</organism>
<feature type="domain" description="MAM" evidence="1">
    <location>
        <begin position="1"/>
        <end position="77"/>
    </location>
</feature>
<sequence length="112" mass="12399">LVPAFSGDYFEISLWQLNNNNDDYWHNGRFPLPDLLMDNVQVEFIATRLEGNWSLGHSNGLIYLDDVEILSSSDCTLLPPDAVPSSTTPTMSTAVPTVTPSEASCNFSNKNF</sequence>
<gene>
    <name evidence="2" type="ORF">OTU49_016478</name>
</gene>
<evidence type="ECO:0000313" key="2">
    <source>
        <dbReference type="EMBL" id="KAK8747589.1"/>
    </source>
</evidence>
<feature type="non-terminal residue" evidence="2">
    <location>
        <position position="1"/>
    </location>
</feature>
<evidence type="ECO:0000313" key="3">
    <source>
        <dbReference type="Proteomes" id="UP001445076"/>
    </source>
</evidence>
<dbReference type="EMBL" id="JARKIK010000014">
    <property type="protein sequence ID" value="KAK8747589.1"/>
    <property type="molecule type" value="Genomic_DNA"/>
</dbReference>
<dbReference type="GO" id="GO:0016020">
    <property type="term" value="C:membrane"/>
    <property type="evidence" value="ECO:0007669"/>
    <property type="project" value="InterPro"/>
</dbReference>
<dbReference type="InterPro" id="IPR000998">
    <property type="entry name" value="MAM_dom"/>
</dbReference>
<name>A0AAW0Y6I5_CHEQU</name>